<accession>G6AZ44</accession>
<dbReference type="EMBL" id="AFZZ01000167">
    <property type="protein sequence ID" value="EHJ38718.1"/>
    <property type="molecule type" value="Genomic_DNA"/>
</dbReference>
<dbReference type="HOGENOM" id="CLU_3156405_0_0_10"/>
<evidence type="ECO:0000313" key="2">
    <source>
        <dbReference type="Proteomes" id="UP000004407"/>
    </source>
</evidence>
<dbReference type="Proteomes" id="UP000004407">
    <property type="component" value="Unassembled WGS sequence"/>
</dbReference>
<protein>
    <submittedName>
        <fullName evidence="1">Uncharacterized protein</fullName>
    </submittedName>
</protein>
<name>G6AZ44_9BACT</name>
<organism evidence="1 2">
    <name type="scientific">Leyella stercorea DSM 18206</name>
    <dbReference type="NCBI Taxonomy" id="1002367"/>
    <lineage>
        <taxon>Bacteria</taxon>
        <taxon>Pseudomonadati</taxon>
        <taxon>Bacteroidota</taxon>
        <taxon>Bacteroidia</taxon>
        <taxon>Bacteroidales</taxon>
        <taxon>Prevotellaceae</taxon>
        <taxon>Leyella</taxon>
    </lineage>
</organism>
<proteinExistence type="predicted"/>
<dbReference type="AlphaFoldDB" id="G6AZ44"/>
<evidence type="ECO:0000313" key="1">
    <source>
        <dbReference type="EMBL" id="EHJ38718.1"/>
    </source>
</evidence>
<reference evidence="1 2" key="1">
    <citation type="submission" date="2011-08" db="EMBL/GenBank/DDBJ databases">
        <authorList>
            <person name="Weinstock G."/>
            <person name="Sodergren E."/>
            <person name="Clifton S."/>
            <person name="Fulton L."/>
            <person name="Fulton B."/>
            <person name="Courtney L."/>
            <person name="Fronick C."/>
            <person name="Harrison M."/>
            <person name="Strong C."/>
            <person name="Farmer C."/>
            <person name="Delahaunty K."/>
            <person name="Markovic C."/>
            <person name="Hall O."/>
            <person name="Minx P."/>
            <person name="Tomlinson C."/>
            <person name="Mitreva M."/>
            <person name="Hou S."/>
            <person name="Chen J."/>
            <person name="Wollam A."/>
            <person name="Pepin K.H."/>
            <person name="Johnson M."/>
            <person name="Bhonagiri V."/>
            <person name="Zhang X."/>
            <person name="Suruliraj S."/>
            <person name="Warren W."/>
            <person name="Chinwalla A."/>
            <person name="Mardis E.R."/>
            <person name="Wilson R.K."/>
        </authorList>
    </citation>
    <scope>NUCLEOTIDE SEQUENCE [LARGE SCALE GENOMIC DNA]</scope>
    <source>
        <strain evidence="1 2">DSM 18206</strain>
    </source>
</reference>
<gene>
    <name evidence="1" type="ORF">HMPREF0673_01908</name>
</gene>
<comment type="caution">
    <text evidence="1">The sequence shown here is derived from an EMBL/GenBank/DDBJ whole genome shotgun (WGS) entry which is preliminary data.</text>
</comment>
<sequence>MLWENLRAAWLVQQRLLHPLNFCEFRGFRGRTDSRRVNSVGGITFVFV</sequence>